<dbReference type="EMBL" id="CP068393">
    <property type="protein sequence ID" value="QUC68706.1"/>
    <property type="molecule type" value="Genomic_DNA"/>
</dbReference>
<name>A0AC61MZM9_9FIRM</name>
<sequence length="291" mass="32251">MIQFRVFNAKGKEVKTIDPISVFPYLSQKLSGQNPFGELKEGYRVKAAFNLGKSIRLEKNQYVTDVIANKMAVSMEIGLISLAISLILGVFFGVIQARFKDRLPDHIGTGYTVVVNAVPRLVIYTIIMIAGATFFSLPMRYDATAANPGLTKVLPIICLSIGSTAGYMLWTRRYMVDELNKDYIRLAKLKGLSDRKVMFRHVLKNAFVPLAQYLPYSILLTVGGSLLVEKFFAVPGMGPELTMAISRYDLPLVQGIVLLYATMGILGVFLGDLLMTLIDPRIKLTGKGDVR</sequence>
<gene>
    <name evidence="1" type="ORF">JYE49_14255</name>
</gene>
<protein>
    <submittedName>
        <fullName evidence="1">ABC transporter permease</fullName>
    </submittedName>
</protein>
<dbReference type="Proteomes" id="UP000682782">
    <property type="component" value="Chromosome"/>
</dbReference>
<keyword evidence="2" id="KW-1185">Reference proteome</keyword>
<organism evidence="1 2">
    <name type="scientific">Aristaeella hokkaidonensis</name>
    <dbReference type="NCBI Taxonomy" id="3046382"/>
    <lineage>
        <taxon>Bacteria</taxon>
        <taxon>Bacillati</taxon>
        <taxon>Bacillota</taxon>
        <taxon>Clostridia</taxon>
        <taxon>Eubacteriales</taxon>
        <taxon>Aristaeellaceae</taxon>
        <taxon>Aristaeella</taxon>
    </lineage>
</organism>
<evidence type="ECO:0000313" key="2">
    <source>
        <dbReference type="Proteomes" id="UP000682782"/>
    </source>
</evidence>
<proteinExistence type="predicted"/>
<accession>A0AC61MZM9</accession>
<evidence type="ECO:0000313" key="1">
    <source>
        <dbReference type="EMBL" id="QUC68706.1"/>
    </source>
</evidence>
<reference evidence="1" key="1">
    <citation type="submission" date="2021-01" db="EMBL/GenBank/DDBJ databases">
        <title>Complete genome sequence of Clostridiales bacterium R-7.</title>
        <authorList>
            <person name="Mahoney-Kurpe S.C."/>
            <person name="Palevich N."/>
            <person name="Koike S."/>
            <person name="Moon C.D."/>
            <person name="Attwood G.T."/>
        </authorList>
    </citation>
    <scope>NUCLEOTIDE SEQUENCE</scope>
    <source>
        <strain evidence="1">R-7</strain>
    </source>
</reference>